<dbReference type="GO" id="GO:0022857">
    <property type="term" value="F:transmembrane transporter activity"/>
    <property type="evidence" value="ECO:0007669"/>
    <property type="project" value="InterPro"/>
</dbReference>
<reference evidence="3 4" key="1">
    <citation type="submission" date="2014-11" db="EMBL/GenBank/DDBJ databases">
        <title>Genetic blueprint of the zoonotic pathogen Toxocara canis.</title>
        <authorList>
            <person name="Zhu X.-Q."/>
            <person name="Korhonen P.K."/>
            <person name="Cai H."/>
            <person name="Young N.D."/>
            <person name="Nejsum P."/>
            <person name="von Samson-Himmelstjerna G."/>
            <person name="Boag P.R."/>
            <person name="Tan P."/>
            <person name="Li Q."/>
            <person name="Min J."/>
            <person name="Yang Y."/>
            <person name="Wang X."/>
            <person name="Fang X."/>
            <person name="Hall R.S."/>
            <person name="Hofmann A."/>
            <person name="Sternberg P.W."/>
            <person name="Jex A.R."/>
            <person name="Gasser R.B."/>
        </authorList>
    </citation>
    <scope>NUCLEOTIDE SEQUENCE [LARGE SCALE GENOMIC DNA]</scope>
    <source>
        <strain evidence="3">PN_DK_2014</strain>
    </source>
</reference>
<organism evidence="3 4">
    <name type="scientific">Toxocara canis</name>
    <name type="common">Canine roundworm</name>
    <dbReference type="NCBI Taxonomy" id="6265"/>
    <lineage>
        <taxon>Eukaryota</taxon>
        <taxon>Metazoa</taxon>
        <taxon>Ecdysozoa</taxon>
        <taxon>Nematoda</taxon>
        <taxon>Chromadorea</taxon>
        <taxon>Rhabditida</taxon>
        <taxon>Spirurina</taxon>
        <taxon>Ascaridomorpha</taxon>
        <taxon>Ascaridoidea</taxon>
        <taxon>Toxocaridae</taxon>
        <taxon>Toxocara</taxon>
    </lineage>
</organism>
<feature type="domain" description="SLC12A transporter C-terminal" evidence="2">
    <location>
        <begin position="13"/>
        <end position="93"/>
    </location>
</feature>
<evidence type="ECO:0000256" key="1">
    <source>
        <dbReference type="SAM" id="MobiDB-lite"/>
    </source>
</evidence>
<gene>
    <name evidence="3" type="primary">SLC12A3</name>
    <name evidence="3" type="ORF">Tcan_02540</name>
</gene>
<comment type="caution">
    <text evidence="3">The sequence shown here is derived from an EMBL/GenBank/DDBJ whole genome shotgun (WGS) entry which is preliminary data.</text>
</comment>
<feature type="compositionally biased region" description="Polar residues" evidence="1">
    <location>
        <begin position="96"/>
        <end position="112"/>
    </location>
</feature>
<keyword evidence="4" id="KW-1185">Reference proteome</keyword>
<dbReference type="STRING" id="6265.A0A0B2UQ69"/>
<dbReference type="OrthoDB" id="2020542at2759"/>
<dbReference type="Pfam" id="PF03522">
    <property type="entry name" value="SLC12"/>
    <property type="match status" value="1"/>
</dbReference>
<dbReference type="InterPro" id="IPR018491">
    <property type="entry name" value="SLC12_C"/>
</dbReference>
<evidence type="ECO:0000259" key="2">
    <source>
        <dbReference type="Pfam" id="PF03522"/>
    </source>
</evidence>
<sequence length="138" mass="14888">MLIVLTAVFIHKVQVTGLGKLRPNILIVGFKANWYAQGVDGLSEINGYFGVIQDAFENNMGVGVLRNVGGGLDYSELMKRHNVGDTARLNLPDVNQPVNTGDSVELDNSNLPGQGRRLDSEASFGEAKMNDTNAINAK</sequence>
<protein>
    <submittedName>
        <fullName evidence="3">Solute carrier family 12 member 3</fullName>
    </submittedName>
</protein>
<proteinExistence type="predicted"/>
<dbReference type="GO" id="GO:0006811">
    <property type="term" value="P:monoatomic ion transport"/>
    <property type="evidence" value="ECO:0007669"/>
    <property type="project" value="InterPro"/>
</dbReference>
<evidence type="ECO:0000313" key="4">
    <source>
        <dbReference type="Proteomes" id="UP000031036"/>
    </source>
</evidence>
<dbReference type="AlphaFoldDB" id="A0A0B2UQ69"/>
<dbReference type="Proteomes" id="UP000031036">
    <property type="component" value="Unassembled WGS sequence"/>
</dbReference>
<name>A0A0B2UQ69_TOXCA</name>
<feature type="region of interest" description="Disordered" evidence="1">
    <location>
        <begin position="88"/>
        <end position="138"/>
    </location>
</feature>
<dbReference type="EMBL" id="JPKZ01022780">
    <property type="protein sequence ID" value="KHN71075.1"/>
    <property type="molecule type" value="Genomic_DNA"/>
</dbReference>
<evidence type="ECO:0000313" key="3">
    <source>
        <dbReference type="EMBL" id="KHN71075.1"/>
    </source>
</evidence>
<accession>A0A0B2UQ69</accession>
<dbReference type="GO" id="GO:0016020">
    <property type="term" value="C:membrane"/>
    <property type="evidence" value="ECO:0007669"/>
    <property type="project" value="InterPro"/>
</dbReference>